<reference evidence="3 4" key="1">
    <citation type="journal article" date="2012" name="Science">
        <title>The Paleozoic origin of enzymatic lignin decomposition reconstructed from 31 fungal genomes.</title>
        <authorList>
            <person name="Floudas D."/>
            <person name="Binder M."/>
            <person name="Riley R."/>
            <person name="Barry K."/>
            <person name="Blanchette R.A."/>
            <person name="Henrissat B."/>
            <person name="Martinez A.T."/>
            <person name="Otillar R."/>
            <person name="Spatafora J.W."/>
            <person name="Yadav J.S."/>
            <person name="Aerts A."/>
            <person name="Benoit I."/>
            <person name="Boyd A."/>
            <person name="Carlson A."/>
            <person name="Copeland A."/>
            <person name="Coutinho P.M."/>
            <person name="de Vries R.P."/>
            <person name="Ferreira P."/>
            <person name="Findley K."/>
            <person name="Foster B."/>
            <person name="Gaskell J."/>
            <person name="Glotzer D."/>
            <person name="Gorecki P."/>
            <person name="Heitman J."/>
            <person name="Hesse C."/>
            <person name="Hori C."/>
            <person name="Igarashi K."/>
            <person name="Jurgens J.A."/>
            <person name="Kallen N."/>
            <person name="Kersten P."/>
            <person name="Kohler A."/>
            <person name="Kuees U."/>
            <person name="Kumar T.K.A."/>
            <person name="Kuo A."/>
            <person name="LaButti K."/>
            <person name="Larrondo L.F."/>
            <person name="Lindquist E."/>
            <person name="Ling A."/>
            <person name="Lombard V."/>
            <person name="Lucas S."/>
            <person name="Lundell T."/>
            <person name="Martin R."/>
            <person name="McLaughlin D.J."/>
            <person name="Morgenstern I."/>
            <person name="Morin E."/>
            <person name="Murat C."/>
            <person name="Nagy L.G."/>
            <person name="Nolan M."/>
            <person name="Ohm R.A."/>
            <person name="Patyshakuliyeva A."/>
            <person name="Rokas A."/>
            <person name="Ruiz-Duenas F.J."/>
            <person name="Sabat G."/>
            <person name="Salamov A."/>
            <person name="Samejima M."/>
            <person name="Schmutz J."/>
            <person name="Slot J.C."/>
            <person name="St John F."/>
            <person name="Stenlid J."/>
            <person name="Sun H."/>
            <person name="Sun S."/>
            <person name="Syed K."/>
            <person name="Tsang A."/>
            <person name="Wiebenga A."/>
            <person name="Young D."/>
            <person name="Pisabarro A."/>
            <person name="Eastwood D.C."/>
            <person name="Martin F."/>
            <person name="Cullen D."/>
            <person name="Grigoriev I.V."/>
            <person name="Hibbett D.S."/>
        </authorList>
    </citation>
    <scope>NUCLEOTIDE SEQUENCE</scope>
    <source>
        <strain evidence="4">FP-58527</strain>
    </source>
</reference>
<feature type="region of interest" description="Disordered" evidence="2">
    <location>
        <begin position="440"/>
        <end position="506"/>
    </location>
</feature>
<dbReference type="AlphaFoldDB" id="S8DY79"/>
<dbReference type="EMBL" id="KE504170">
    <property type="protein sequence ID" value="EPS98001.1"/>
    <property type="molecule type" value="Genomic_DNA"/>
</dbReference>
<name>S8DY79_FOMSC</name>
<feature type="compositionally biased region" description="Polar residues" evidence="2">
    <location>
        <begin position="61"/>
        <end position="94"/>
    </location>
</feature>
<organism evidence="3 4">
    <name type="scientific">Fomitopsis schrenkii</name>
    <name type="common">Brown rot fungus</name>
    <dbReference type="NCBI Taxonomy" id="2126942"/>
    <lineage>
        <taxon>Eukaryota</taxon>
        <taxon>Fungi</taxon>
        <taxon>Dikarya</taxon>
        <taxon>Basidiomycota</taxon>
        <taxon>Agaricomycotina</taxon>
        <taxon>Agaricomycetes</taxon>
        <taxon>Polyporales</taxon>
        <taxon>Fomitopsis</taxon>
    </lineage>
</organism>
<feature type="region of interest" description="Disordered" evidence="2">
    <location>
        <begin position="174"/>
        <end position="200"/>
    </location>
</feature>
<feature type="compositionally biased region" description="Polar residues" evidence="2">
    <location>
        <begin position="1"/>
        <end position="10"/>
    </location>
</feature>
<feature type="compositionally biased region" description="Low complexity" evidence="2">
    <location>
        <begin position="246"/>
        <end position="273"/>
    </location>
</feature>
<evidence type="ECO:0000256" key="2">
    <source>
        <dbReference type="SAM" id="MobiDB-lite"/>
    </source>
</evidence>
<feature type="compositionally biased region" description="Basic and acidic residues" evidence="2">
    <location>
        <begin position="278"/>
        <end position="298"/>
    </location>
</feature>
<dbReference type="Proteomes" id="UP000015241">
    <property type="component" value="Unassembled WGS sequence"/>
</dbReference>
<evidence type="ECO:0000256" key="1">
    <source>
        <dbReference type="SAM" id="Coils"/>
    </source>
</evidence>
<feature type="compositionally biased region" description="Polar residues" evidence="2">
    <location>
        <begin position="329"/>
        <end position="346"/>
    </location>
</feature>
<evidence type="ECO:0008006" key="5">
    <source>
        <dbReference type="Google" id="ProtNLM"/>
    </source>
</evidence>
<feature type="compositionally biased region" description="Low complexity" evidence="2">
    <location>
        <begin position="442"/>
        <end position="457"/>
    </location>
</feature>
<dbReference type="STRING" id="743788.S8DY79"/>
<feature type="compositionally biased region" description="Low complexity" evidence="2">
    <location>
        <begin position="31"/>
        <end position="43"/>
    </location>
</feature>
<keyword evidence="4" id="KW-1185">Reference proteome</keyword>
<sequence>MSTTRTSRPLSSGPRPLQLVDGNVQPAGFGSPSTSSCPSPTASGLSTPPPTARSFKKSRRQSSISYFPSDNAPTWSSRSTTMITAPSLKRSTSVGHGAKSPIVSSPGDRRSLGSPAELQSPYADRGPLTLTEKHADLLQFIAQKESKCLELRSQLAVQEAELAQLKRKWERIVSRGMDRTTSSTPSSSVTSPLSPLDGIKEGVQGMSRLLLGDLSSPSTSTPVPIQSVAGFATTSRASAHRARGHVNSQSSSSVSTNTTTSTSVRLSQSSASSLAFDEPLRELDEKAQYPDPEERRGSVEISPASALRAAKLHRRKSRDNAAAPRRPESPTTPNAASMSPSATGSTRAAKRASLNLATGLPPPAIPGMGALAVQPVQSWMETVGSSVGRKWEELQKGETFTKSQKRASVLLSDVSQSLLSALASPGTASISSVSVSTNPFAPTLSPLSTSPSHIPSPAALHASPSLLEDDDSPQGLGSVLVPDSHSGSAKTASAGAREQSDDEWNW</sequence>
<feature type="region of interest" description="Disordered" evidence="2">
    <location>
        <begin position="234"/>
        <end position="352"/>
    </location>
</feature>
<accession>S8DY79</accession>
<evidence type="ECO:0000313" key="4">
    <source>
        <dbReference type="Proteomes" id="UP000015241"/>
    </source>
</evidence>
<dbReference type="HOGENOM" id="CLU_021799_1_0_1"/>
<keyword evidence="1" id="KW-0175">Coiled coil</keyword>
<dbReference type="OrthoDB" id="3204900at2759"/>
<gene>
    <name evidence="3" type="ORF">FOMPIDRAFT_1127432</name>
</gene>
<dbReference type="eggNOG" id="ENOG502SPVJ">
    <property type="taxonomic scope" value="Eukaryota"/>
</dbReference>
<protein>
    <recommendedName>
        <fullName evidence="5">DUF4048 domain-containing protein</fullName>
    </recommendedName>
</protein>
<proteinExistence type="predicted"/>
<feature type="compositionally biased region" description="Low complexity" evidence="2">
    <location>
        <begin position="180"/>
        <end position="196"/>
    </location>
</feature>
<dbReference type="InParanoid" id="S8DY79"/>
<evidence type="ECO:0000313" key="3">
    <source>
        <dbReference type="EMBL" id="EPS98001.1"/>
    </source>
</evidence>
<feature type="region of interest" description="Disordered" evidence="2">
    <location>
        <begin position="1"/>
        <end position="124"/>
    </location>
</feature>
<feature type="coiled-coil region" evidence="1">
    <location>
        <begin position="141"/>
        <end position="168"/>
    </location>
</feature>